<name>A0ACA9MUP3_9GLOM</name>
<organism evidence="1 2">
    <name type="scientific">Dentiscutata heterogama</name>
    <dbReference type="NCBI Taxonomy" id="1316150"/>
    <lineage>
        <taxon>Eukaryota</taxon>
        <taxon>Fungi</taxon>
        <taxon>Fungi incertae sedis</taxon>
        <taxon>Mucoromycota</taxon>
        <taxon>Glomeromycotina</taxon>
        <taxon>Glomeromycetes</taxon>
        <taxon>Diversisporales</taxon>
        <taxon>Gigasporaceae</taxon>
        <taxon>Dentiscutata</taxon>
    </lineage>
</organism>
<evidence type="ECO:0000313" key="1">
    <source>
        <dbReference type="EMBL" id="CAG8612554.1"/>
    </source>
</evidence>
<dbReference type="Proteomes" id="UP000789702">
    <property type="component" value="Unassembled WGS sequence"/>
</dbReference>
<keyword evidence="2" id="KW-1185">Reference proteome</keyword>
<dbReference type="EMBL" id="CAJVPU010011194">
    <property type="protein sequence ID" value="CAG8612554.1"/>
    <property type="molecule type" value="Genomic_DNA"/>
</dbReference>
<gene>
    <name evidence="1" type="ORF">DHETER_LOCUS7693</name>
</gene>
<proteinExistence type="predicted"/>
<comment type="caution">
    <text evidence="1">The sequence shown here is derived from an EMBL/GenBank/DDBJ whole genome shotgun (WGS) entry which is preliminary data.</text>
</comment>
<sequence length="633" mass="72529">MDHMQYSALAQRRVTLANDPNIHNVAASGLRQPMTVLRNQPHQYTRGAFSHIAAPPTFATRLAKANNNGLNDSLGASRAGRTPKLSRRTSMYVGNIQPTNQQGGGGGGSLGGQIKDIRPIRDKPFQVDSIDVVYTYAKEKLGFQGELKDFKINTSKDYFTLFKLVYQRLDHGKDITKIDEIATALRELRYPFANDITKSMLQAVGSVQSWPHLLGAMRWLVEYVATLESIEDQEDEVEEGGFNPDSAFFKYATTAYNLFLSGDDDYSEAAYEFDAAYDQSNADIIAKSAEVQKEVDELEKQLNEMSEDPLTVAQNENKTLRSDMTKFNAYTKHLEDKITKLKDYIIKLEEEHKGIEIELAKVEEEKAEIQQKVDSQPISPDDVERMHKESEQITNNRNAIATKAKELSKLQWEKGLDLEKRIADIEKQIQYYNTSLYRVGLLPSSAQYADGKDYELSLDVDADRIDKIISLDLRNYVRTKLSEVREKFNSEYDKIQEQITLISEEIHRLSDDNADKEIDLNTLEDNKNILARQFEEVKQESISEQNEIDTLAKRCTSFEQRISQLRSEGAAVYLEWKQKSQEIQIQYDHCIHEYNAVQEAAYNEFILIKNDQLRKLQHISNVLTDLKKWTNQI</sequence>
<reference evidence="1" key="1">
    <citation type="submission" date="2021-06" db="EMBL/GenBank/DDBJ databases">
        <authorList>
            <person name="Kallberg Y."/>
            <person name="Tangrot J."/>
            <person name="Rosling A."/>
        </authorList>
    </citation>
    <scope>NUCLEOTIDE SEQUENCE</scope>
    <source>
        <strain evidence="1">IL203A</strain>
    </source>
</reference>
<protein>
    <submittedName>
        <fullName evidence="1">3530_t:CDS:1</fullName>
    </submittedName>
</protein>
<accession>A0ACA9MUP3</accession>
<evidence type="ECO:0000313" key="2">
    <source>
        <dbReference type="Proteomes" id="UP000789702"/>
    </source>
</evidence>